<evidence type="ECO:0000313" key="8">
    <source>
        <dbReference type="EMBL" id="EFN77191.1"/>
    </source>
</evidence>
<feature type="domain" description="C2H2-type" evidence="7">
    <location>
        <begin position="15"/>
        <end position="42"/>
    </location>
</feature>
<dbReference type="PANTHER" id="PTHR24403">
    <property type="entry name" value="ZINC FINGER PROTEIN"/>
    <property type="match status" value="1"/>
</dbReference>
<dbReference type="PROSITE" id="PS50157">
    <property type="entry name" value="ZINC_FINGER_C2H2_2"/>
    <property type="match status" value="2"/>
</dbReference>
<dbReference type="OrthoDB" id="654211at2759"/>
<sequence length="388" mass="44594">MSQTIPPSTSISTRYNCQYCSYGTNRRDLLMRHEMIHREDKPFWCHECEKFFSRADHVKKHVARMHRGSTYDPTRIRRLLEPATHNQIEALGPSNSLNDPQQRQSVDYQPFTDTRAYHLQPTPGTRNEMYQAPTMQNIASGISLFEPGSTRRGQYSGGHNDSHTKNNSKTERSSVVGDCTPPEPPVFPALAQPIAQPCSSAEVQATNIYLSLLEYLQISWRQYQLIREIQRMLHNTGILPDNTQNEESQDSGLQEPIGTYMTHTAPIQRLHGQNYETETQERTRRRKQLHSKKVVRCELSESNGSIENWLCTVDSSNSPPPVATEIGTFKAKVNFKTNNVQSRKVSLRLFRYILCQRHGHARYSLRRLYIVSHSLCCYYTNCGVTDVE</sequence>
<evidence type="ECO:0000256" key="1">
    <source>
        <dbReference type="ARBA" id="ARBA00022723"/>
    </source>
</evidence>
<accession>E2C4F4</accession>
<keyword evidence="1" id="KW-0479">Metal-binding</keyword>
<dbReference type="Gene3D" id="3.30.160.60">
    <property type="entry name" value="Classic Zinc Finger"/>
    <property type="match status" value="1"/>
</dbReference>
<dbReference type="InterPro" id="IPR036236">
    <property type="entry name" value="Znf_C2H2_sf"/>
</dbReference>
<evidence type="ECO:0000256" key="3">
    <source>
        <dbReference type="ARBA" id="ARBA00022771"/>
    </source>
</evidence>
<dbReference type="GO" id="GO:0045944">
    <property type="term" value="P:positive regulation of transcription by RNA polymerase II"/>
    <property type="evidence" value="ECO:0007669"/>
    <property type="project" value="TreeGrafter"/>
</dbReference>
<dbReference type="AlphaFoldDB" id="E2C4F4"/>
<dbReference type="SMART" id="SM00355">
    <property type="entry name" value="ZnF_C2H2"/>
    <property type="match status" value="2"/>
</dbReference>
<evidence type="ECO:0000313" key="9">
    <source>
        <dbReference type="Proteomes" id="UP000008237"/>
    </source>
</evidence>
<keyword evidence="4" id="KW-0862">Zinc</keyword>
<evidence type="ECO:0000256" key="2">
    <source>
        <dbReference type="ARBA" id="ARBA00022737"/>
    </source>
</evidence>
<dbReference type="GO" id="GO:0005634">
    <property type="term" value="C:nucleus"/>
    <property type="evidence" value="ECO:0007669"/>
    <property type="project" value="TreeGrafter"/>
</dbReference>
<keyword evidence="2" id="KW-0677">Repeat</keyword>
<protein>
    <submittedName>
        <fullName evidence="8">Protein charlatan</fullName>
    </submittedName>
</protein>
<gene>
    <name evidence="8" type="ORF">EAI_03939</name>
</gene>
<evidence type="ECO:0000259" key="7">
    <source>
        <dbReference type="PROSITE" id="PS50157"/>
    </source>
</evidence>
<dbReference type="InterPro" id="IPR050688">
    <property type="entry name" value="Zinc_finger/UBP_domain"/>
</dbReference>
<dbReference type="EMBL" id="GL452462">
    <property type="protein sequence ID" value="EFN77191.1"/>
    <property type="molecule type" value="Genomic_DNA"/>
</dbReference>
<reference evidence="8 9" key="1">
    <citation type="journal article" date="2010" name="Science">
        <title>Genomic comparison of the ants Camponotus floridanus and Harpegnathos saltator.</title>
        <authorList>
            <person name="Bonasio R."/>
            <person name="Zhang G."/>
            <person name="Ye C."/>
            <person name="Mutti N.S."/>
            <person name="Fang X."/>
            <person name="Qin N."/>
            <person name="Donahue G."/>
            <person name="Yang P."/>
            <person name="Li Q."/>
            <person name="Li C."/>
            <person name="Zhang P."/>
            <person name="Huang Z."/>
            <person name="Berger S.L."/>
            <person name="Reinberg D."/>
            <person name="Wang J."/>
            <person name="Liebig J."/>
        </authorList>
    </citation>
    <scope>NUCLEOTIDE SEQUENCE [LARGE SCALE GENOMIC DNA]</scope>
    <source>
        <strain evidence="8 9">R22 G/1</strain>
    </source>
</reference>
<evidence type="ECO:0000256" key="6">
    <source>
        <dbReference type="SAM" id="MobiDB-lite"/>
    </source>
</evidence>
<dbReference type="Proteomes" id="UP000008237">
    <property type="component" value="Unassembled WGS sequence"/>
</dbReference>
<proteinExistence type="predicted"/>
<dbReference type="PANTHER" id="PTHR24403:SF105">
    <property type="entry name" value="ZINC FINGER PROTEIN 2-LIKE ISOFORM X1"/>
    <property type="match status" value="1"/>
</dbReference>
<feature type="compositionally biased region" description="Basic and acidic residues" evidence="6">
    <location>
        <begin position="160"/>
        <end position="172"/>
    </location>
</feature>
<evidence type="ECO:0000256" key="5">
    <source>
        <dbReference type="PROSITE-ProRule" id="PRU00042"/>
    </source>
</evidence>
<keyword evidence="3 5" id="KW-0863">Zinc-finger</keyword>
<evidence type="ECO:0000256" key="4">
    <source>
        <dbReference type="ARBA" id="ARBA00022833"/>
    </source>
</evidence>
<keyword evidence="9" id="KW-1185">Reference proteome</keyword>
<dbReference type="PROSITE" id="PS00028">
    <property type="entry name" value="ZINC_FINGER_C2H2_1"/>
    <property type="match status" value="1"/>
</dbReference>
<dbReference type="GO" id="GO:0008270">
    <property type="term" value="F:zinc ion binding"/>
    <property type="evidence" value="ECO:0007669"/>
    <property type="project" value="UniProtKB-KW"/>
</dbReference>
<dbReference type="InterPro" id="IPR013087">
    <property type="entry name" value="Znf_C2H2_type"/>
</dbReference>
<feature type="region of interest" description="Disordered" evidence="6">
    <location>
        <begin position="145"/>
        <end position="178"/>
    </location>
</feature>
<dbReference type="SUPFAM" id="SSF57667">
    <property type="entry name" value="beta-beta-alpha zinc fingers"/>
    <property type="match status" value="1"/>
</dbReference>
<name>E2C4F4_HARSA</name>
<feature type="domain" description="C2H2-type" evidence="7">
    <location>
        <begin position="43"/>
        <end position="71"/>
    </location>
</feature>
<organism evidence="9">
    <name type="scientific">Harpegnathos saltator</name>
    <name type="common">Jerdon's jumping ant</name>
    <dbReference type="NCBI Taxonomy" id="610380"/>
    <lineage>
        <taxon>Eukaryota</taxon>
        <taxon>Metazoa</taxon>
        <taxon>Ecdysozoa</taxon>
        <taxon>Arthropoda</taxon>
        <taxon>Hexapoda</taxon>
        <taxon>Insecta</taxon>
        <taxon>Pterygota</taxon>
        <taxon>Neoptera</taxon>
        <taxon>Endopterygota</taxon>
        <taxon>Hymenoptera</taxon>
        <taxon>Apocrita</taxon>
        <taxon>Aculeata</taxon>
        <taxon>Formicoidea</taxon>
        <taxon>Formicidae</taxon>
        <taxon>Ponerinae</taxon>
        <taxon>Ponerini</taxon>
        <taxon>Harpegnathos</taxon>
    </lineage>
</organism>
<dbReference type="InParanoid" id="E2C4F4"/>